<comment type="caution">
    <text evidence="1">The sequence shown here is derived from an EMBL/GenBank/DDBJ whole genome shotgun (WGS) entry which is preliminary data.</text>
</comment>
<protein>
    <recommendedName>
        <fullName evidence="3">Magnesium transporter MgtE intracellular domain-containing protein</fullName>
    </recommendedName>
</protein>
<reference evidence="1" key="1">
    <citation type="submission" date="2023-10" db="EMBL/GenBank/DDBJ databases">
        <authorList>
            <person name="Chen Y."/>
            <person name="Shah S."/>
            <person name="Dougan E. K."/>
            <person name="Thang M."/>
            <person name="Chan C."/>
        </authorList>
    </citation>
    <scope>NUCLEOTIDE SEQUENCE [LARGE SCALE GENOMIC DNA]</scope>
</reference>
<evidence type="ECO:0000313" key="2">
    <source>
        <dbReference type="Proteomes" id="UP001189429"/>
    </source>
</evidence>
<name>A0ABN9PJ04_9DINO</name>
<proteinExistence type="predicted"/>
<dbReference type="Proteomes" id="UP001189429">
    <property type="component" value="Unassembled WGS sequence"/>
</dbReference>
<keyword evidence="2" id="KW-1185">Reference proteome</keyword>
<organism evidence="1 2">
    <name type="scientific">Prorocentrum cordatum</name>
    <dbReference type="NCBI Taxonomy" id="2364126"/>
    <lineage>
        <taxon>Eukaryota</taxon>
        <taxon>Sar</taxon>
        <taxon>Alveolata</taxon>
        <taxon>Dinophyceae</taxon>
        <taxon>Prorocentrales</taxon>
        <taxon>Prorocentraceae</taxon>
        <taxon>Prorocentrum</taxon>
    </lineage>
</organism>
<evidence type="ECO:0000313" key="1">
    <source>
        <dbReference type="EMBL" id="CAK0792783.1"/>
    </source>
</evidence>
<evidence type="ECO:0008006" key="3">
    <source>
        <dbReference type="Google" id="ProtNLM"/>
    </source>
</evidence>
<dbReference type="EMBL" id="CAUYUJ010000837">
    <property type="protein sequence ID" value="CAK0792783.1"/>
    <property type="molecule type" value="Genomic_DNA"/>
</dbReference>
<gene>
    <name evidence="1" type="ORF">PCOR1329_LOCUS3266</name>
</gene>
<sequence>MAAAGFAAGACPCAAWGATSTAVARHGLLRSWPEAPRERGTCQQTREVLLPAAALGAVCGLAAEAFEIGDQVEVSDRSHEEGDWLPGVVVSKGPVLVRPEGWSEAHAWDLIRPKTCPPREPGGRTGLLTMLSISWHHPHLVRSSRSRFLVSGPLLRSPRRLLAILAASRAGALRALVEAVPEKILHEHLKEMLRRLRSWQLRDIVAPVINATEVHTTLVRLLISGLASPRFTTIAVQQAPLENIMALLALPPDVVCSVLASVAPKNVEEVVLPFLRMPPHSLKEAVVPLLRGLRNPERVACLLRHTRTEPLVEILPLVGADRVVELLNTMGAEDVGPQSTIVQVLQMSEAHPDIIGRVLGPLITQTSPEKCAMLLRYVDFGKLRPILLGADVSDMLVLLEVLGAKQAAVLMNGPLQLLSESRRPDAVGCVGGIADHMKGLACQARLLNPPESHLDGAPEPP</sequence>
<accession>A0ABN9PJ04</accession>